<reference evidence="14" key="1">
    <citation type="journal article" date="2017" name="Front. Plant Sci.">
        <title>Climate Clever Clovers: New Paradigm to Reduce the Environmental Footprint of Ruminants by Breeding Low Methanogenic Forages Utilizing Haplotype Variation.</title>
        <authorList>
            <person name="Kaur P."/>
            <person name="Appels R."/>
            <person name="Bayer P.E."/>
            <person name="Keeble-Gagnere G."/>
            <person name="Wang J."/>
            <person name="Hirakawa H."/>
            <person name="Shirasawa K."/>
            <person name="Vercoe P."/>
            <person name="Stefanova K."/>
            <person name="Durmic Z."/>
            <person name="Nichols P."/>
            <person name="Revell C."/>
            <person name="Isobe S.N."/>
            <person name="Edwards D."/>
            <person name="Erskine W."/>
        </authorList>
    </citation>
    <scope>NUCLEOTIDE SEQUENCE [LARGE SCALE GENOMIC DNA]</scope>
    <source>
        <strain evidence="14">cv. Daliak</strain>
    </source>
</reference>
<keyword evidence="9" id="KW-0472">Membrane</keyword>
<dbReference type="Pfam" id="PF00560">
    <property type="entry name" value="LRR_1"/>
    <property type="match status" value="2"/>
</dbReference>
<evidence type="ECO:0000256" key="9">
    <source>
        <dbReference type="ARBA" id="ARBA00023136"/>
    </source>
</evidence>
<evidence type="ECO:0000256" key="11">
    <source>
        <dbReference type="ARBA" id="ARBA00023180"/>
    </source>
</evidence>
<dbReference type="FunFam" id="3.80.10.10:FF:000041">
    <property type="entry name" value="LRR receptor-like serine/threonine-protein kinase ERECTA"/>
    <property type="match status" value="1"/>
</dbReference>
<evidence type="ECO:0000313" key="14">
    <source>
        <dbReference type="Proteomes" id="UP000242715"/>
    </source>
</evidence>
<dbReference type="InterPro" id="IPR003591">
    <property type="entry name" value="Leu-rich_rpt_typical-subtyp"/>
</dbReference>
<evidence type="ECO:0000256" key="8">
    <source>
        <dbReference type="ARBA" id="ARBA00022989"/>
    </source>
</evidence>
<keyword evidence="10" id="KW-0675">Receptor</keyword>
<dbReference type="OrthoDB" id="1600340at2759"/>
<name>A0A2Z6PK72_TRISU</name>
<dbReference type="Pfam" id="PF13855">
    <property type="entry name" value="LRR_8"/>
    <property type="match status" value="1"/>
</dbReference>
<dbReference type="AlphaFoldDB" id="A0A2Z6PK72"/>
<dbReference type="InterPro" id="IPR032675">
    <property type="entry name" value="LRR_dom_sf"/>
</dbReference>
<evidence type="ECO:0000256" key="5">
    <source>
        <dbReference type="ARBA" id="ARBA00022692"/>
    </source>
</evidence>
<evidence type="ECO:0000313" key="13">
    <source>
        <dbReference type="EMBL" id="GAU51005.1"/>
    </source>
</evidence>
<sequence>MDNLDWLSPLSSLKYLNLSGIDLHKETNWLQAVNTLPSLLELQLGECNLNNIIVDPSIEYLNLSSLITLDLSGNNFTSQLPSSFFNLTKDLTYLNFHSSNIHGEIPSSLLNLQNLRYLDLLFNQLEGSIPDGIGNLSSLQYLSIGHNSFSGEISEKTFSKLSNLDSLDLANSNFLFQFDLDWVPPFQLSYLILGNTNQGPNFPSWIYTQKSLQYLDLSSSGISLVDRNKFSSLIERISDSLYLSNNSMTGDISNLTLMCGSLSLDHNNFTGGLPNLSPMVGSVDLSYNSFSGSIPHSWKNLKGLDYLDLWSNKLSGEVLTYLSDWTQLQILNLGENEFSGKIPIKMSNFLEVVILRANQFEGTIPTQLFNLPSLFHLDLAHNKLLGSLPKCVYNLTQMITFHGDYLYSTKIELFMKGHDYVYEVQADRRTVDLSANNLSGEVPLELFRLVQVQTLNLSHNNLIGAIPNMIGGMKNMESLDLSNNKFGGTQLQTFNSSSYIGNPKLCGAPLNNCSTEEVNPKTATTSPENEDGDSIRESLYLGMGVGFAAGFWCICGT</sequence>
<evidence type="ECO:0000256" key="4">
    <source>
        <dbReference type="ARBA" id="ARBA00022614"/>
    </source>
</evidence>
<dbReference type="InterPro" id="IPR046956">
    <property type="entry name" value="RLP23-like"/>
</dbReference>
<keyword evidence="8" id="KW-1133">Transmembrane helix</keyword>
<dbReference type="Gene3D" id="3.80.10.10">
    <property type="entry name" value="Ribonuclease Inhibitor"/>
    <property type="match status" value="2"/>
</dbReference>
<dbReference type="PANTHER" id="PTHR48063">
    <property type="entry name" value="LRR RECEPTOR-LIKE KINASE"/>
    <property type="match status" value="1"/>
</dbReference>
<evidence type="ECO:0000256" key="2">
    <source>
        <dbReference type="ARBA" id="ARBA00009592"/>
    </source>
</evidence>
<organism evidence="13 14">
    <name type="scientific">Trifolium subterraneum</name>
    <name type="common">Subterranean clover</name>
    <dbReference type="NCBI Taxonomy" id="3900"/>
    <lineage>
        <taxon>Eukaryota</taxon>
        <taxon>Viridiplantae</taxon>
        <taxon>Streptophyta</taxon>
        <taxon>Embryophyta</taxon>
        <taxon>Tracheophyta</taxon>
        <taxon>Spermatophyta</taxon>
        <taxon>Magnoliopsida</taxon>
        <taxon>eudicotyledons</taxon>
        <taxon>Gunneridae</taxon>
        <taxon>Pentapetalae</taxon>
        <taxon>rosids</taxon>
        <taxon>fabids</taxon>
        <taxon>Fabales</taxon>
        <taxon>Fabaceae</taxon>
        <taxon>Papilionoideae</taxon>
        <taxon>50 kb inversion clade</taxon>
        <taxon>NPAAA clade</taxon>
        <taxon>Hologalegina</taxon>
        <taxon>IRL clade</taxon>
        <taxon>Trifolieae</taxon>
        <taxon>Trifolium</taxon>
    </lineage>
</organism>
<evidence type="ECO:0000256" key="3">
    <source>
        <dbReference type="ARBA" id="ARBA00022475"/>
    </source>
</evidence>
<accession>A0A2Z6PK72</accession>
<keyword evidence="3" id="KW-1003">Cell membrane</keyword>
<proteinExistence type="inferred from homology"/>
<keyword evidence="5" id="KW-0812">Transmembrane</keyword>
<keyword evidence="7" id="KW-0677">Repeat</keyword>
<dbReference type="InterPro" id="IPR001611">
    <property type="entry name" value="Leu-rich_rpt"/>
</dbReference>
<keyword evidence="6" id="KW-0732">Signal</keyword>
<comment type="similarity">
    <text evidence="2">Belongs to the RLP family.</text>
</comment>
<dbReference type="EMBL" id="DF974936">
    <property type="protein sequence ID" value="GAU51005.1"/>
    <property type="molecule type" value="Genomic_DNA"/>
</dbReference>
<evidence type="ECO:0000256" key="6">
    <source>
        <dbReference type="ARBA" id="ARBA00022729"/>
    </source>
</evidence>
<keyword evidence="4" id="KW-0433">Leucine-rich repeat</keyword>
<dbReference type="InterPro" id="IPR055414">
    <property type="entry name" value="LRR_R13L4/SHOC2-like"/>
</dbReference>
<evidence type="ECO:0000256" key="7">
    <source>
        <dbReference type="ARBA" id="ARBA00022737"/>
    </source>
</evidence>
<evidence type="ECO:0000259" key="12">
    <source>
        <dbReference type="Pfam" id="PF23598"/>
    </source>
</evidence>
<dbReference type="FunFam" id="3.80.10.10:FF:000095">
    <property type="entry name" value="LRR receptor-like serine/threonine-protein kinase GSO1"/>
    <property type="match status" value="1"/>
</dbReference>
<dbReference type="SUPFAM" id="SSF52058">
    <property type="entry name" value="L domain-like"/>
    <property type="match status" value="2"/>
</dbReference>
<feature type="domain" description="Disease resistance R13L4/SHOC-2-like LRR" evidence="12">
    <location>
        <begin position="8"/>
        <end position="218"/>
    </location>
</feature>
<dbReference type="SMART" id="SM00369">
    <property type="entry name" value="LRR_TYP"/>
    <property type="match status" value="6"/>
</dbReference>
<protein>
    <recommendedName>
        <fullName evidence="12">Disease resistance R13L4/SHOC-2-like LRR domain-containing protein</fullName>
    </recommendedName>
</protein>
<dbReference type="Proteomes" id="UP000242715">
    <property type="component" value="Unassembled WGS sequence"/>
</dbReference>
<dbReference type="GO" id="GO:0005886">
    <property type="term" value="C:plasma membrane"/>
    <property type="evidence" value="ECO:0007669"/>
    <property type="project" value="UniProtKB-SubCell"/>
</dbReference>
<dbReference type="PANTHER" id="PTHR48063:SF52">
    <property type="entry name" value="LRR RECEPTOR-LIKE KINASE FAMILY PROTEIN"/>
    <property type="match status" value="1"/>
</dbReference>
<gene>
    <name evidence="13" type="ORF">TSUD_131560</name>
</gene>
<keyword evidence="14" id="KW-1185">Reference proteome</keyword>
<evidence type="ECO:0000256" key="10">
    <source>
        <dbReference type="ARBA" id="ARBA00023170"/>
    </source>
</evidence>
<keyword evidence="11" id="KW-0325">Glycoprotein</keyword>
<evidence type="ECO:0000256" key="1">
    <source>
        <dbReference type="ARBA" id="ARBA00004251"/>
    </source>
</evidence>
<comment type="subcellular location">
    <subcellularLocation>
        <location evidence="1">Cell membrane</location>
        <topology evidence="1">Single-pass type I membrane protein</topology>
    </subcellularLocation>
</comment>
<dbReference type="Pfam" id="PF23598">
    <property type="entry name" value="LRR_14"/>
    <property type="match status" value="1"/>
</dbReference>